<evidence type="ECO:0000256" key="1">
    <source>
        <dbReference type="ARBA" id="ARBA00004651"/>
    </source>
</evidence>
<dbReference type="Proteomes" id="UP000664277">
    <property type="component" value="Unassembled WGS sequence"/>
</dbReference>
<keyword evidence="7 8" id="KW-0472">Membrane</keyword>
<feature type="transmembrane region" description="Helical" evidence="8">
    <location>
        <begin position="153"/>
        <end position="172"/>
    </location>
</feature>
<protein>
    <submittedName>
        <fullName evidence="9">AI-2E family transporter</fullName>
    </submittedName>
</protein>
<comment type="subcellular location">
    <subcellularLocation>
        <location evidence="1">Cell membrane</location>
        <topology evidence="1">Multi-pass membrane protein</topology>
    </subcellularLocation>
</comment>
<dbReference type="AlphaFoldDB" id="A0A8J7P875"/>
<dbReference type="PANTHER" id="PTHR21716">
    <property type="entry name" value="TRANSMEMBRANE PROTEIN"/>
    <property type="match status" value="1"/>
</dbReference>
<feature type="transmembrane region" description="Helical" evidence="8">
    <location>
        <begin position="32"/>
        <end position="50"/>
    </location>
</feature>
<evidence type="ECO:0000313" key="9">
    <source>
        <dbReference type="EMBL" id="MBN8660859.1"/>
    </source>
</evidence>
<feature type="transmembrane region" description="Helical" evidence="8">
    <location>
        <begin position="237"/>
        <end position="261"/>
    </location>
</feature>
<keyword evidence="4" id="KW-1003">Cell membrane</keyword>
<organism evidence="9 10">
    <name type="scientific">Candidatus Obscuribacter phosphatis</name>
    <dbReference type="NCBI Taxonomy" id="1906157"/>
    <lineage>
        <taxon>Bacteria</taxon>
        <taxon>Bacillati</taxon>
        <taxon>Candidatus Melainabacteria</taxon>
        <taxon>Candidatus Obscuribacterales</taxon>
        <taxon>Candidatus Obscuribacteraceae</taxon>
        <taxon>Candidatus Obscuribacter</taxon>
    </lineage>
</organism>
<dbReference type="GO" id="GO:0005886">
    <property type="term" value="C:plasma membrane"/>
    <property type="evidence" value="ECO:0007669"/>
    <property type="project" value="UniProtKB-SubCell"/>
</dbReference>
<proteinExistence type="inferred from homology"/>
<evidence type="ECO:0000256" key="7">
    <source>
        <dbReference type="ARBA" id="ARBA00023136"/>
    </source>
</evidence>
<comment type="caution">
    <text evidence="9">The sequence shown here is derived from an EMBL/GenBank/DDBJ whole genome shotgun (WGS) entry which is preliminary data.</text>
</comment>
<evidence type="ECO:0000256" key="3">
    <source>
        <dbReference type="ARBA" id="ARBA00022448"/>
    </source>
</evidence>
<evidence type="ECO:0000256" key="8">
    <source>
        <dbReference type="SAM" id="Phobius"/>
    </source>
</evidence>
<dbReference type="Pfam" id="PF01594">
    <property type="entry name" value="AI-2E_transport"/>
    <property type="match status" value="1"/>
</dbReference>
<keyword evidence="3" id="KW-0813">Transport</keyword>
<evidence type="ECO:0000313" key="10">
    <source>
        <dbReference type="Proteomes" id="UP000664277"/>
    </source>
</evidence>
<gene>
    <name evidence="9" type="ORF">J0M35_10870</name>
</gene>
<comment type="similarity">
    <text evidence="2">Belongs to the autoinducer-2 exporter (AI-2E) (TC 2.A.86) family.</text>
</comment>
<keyword evidence="5 8" id="KW-0812">Transmembrane</keyword>
<feature type="transmembrane region" description="Helical" evidence="8">
    <location>
        <begin position="212"/>
        <end position="231"/>
    </location>
</feature>
<name>A0A8J7P875_9BACT</name>
<feature type="transmembrane region" description="Helical" evidence="8">
    <location>
        <begin position="7"/>
        <end position="26"/>
    </location>
</feature>
<accession>A0A8J7P875</accession>
<feature type="transmembrane region" description="Helical" evidence="8">
    <location>
        <begin position="268"/>
        <end position="285"/>
    </location>
</feature>
<feature type="transmembrane region" description="Helical" evidence="8">
    <location>
        <begin position="305"/>
        <end position="335"/>
    </location>
</feature>
<evidence type="ECO:0000256" key="4">
    <source>
        <dbReference type="ARBA" id="ARBA00022475"/>
    </source>
</evidence>
<dbReference type="PANTHER" id="PTHR21716:SF53">
    <property type="entry name" value="PERMEASE PERM-RELATED"/>
    <property type="match status" value="1"/>
</dbReference>
<sequence length="348" mass="37473">MTENRDFLRAAYPIFWLVVAVCGYFFLKELSMMLICLVAALTLSASLAPLARLLEARKIPRAVTVLTVYALVAALYYFVGVNLAGPIKEQAGRLFITTRDSILPFLLERGHEFFPSLFPDAASGNLVTDELKGKLMGKAGTVAASALKLTGNILGFLVNIIFVLFLTAYFVIEAKALTEGLLKWLPPNRRQTVKALLPGLETRLGGYVRGQILVSLAVSTIIFCGLALVGIEEALTLGVVSGLLNLVPFVGSLLTAVFSILVGFNSGGLTKALLVLGVFVIEQWLESNFIVPHLLGKQVDLHPLVVLFAVVIGGSLMGLSGALIAVPLATALLYLAEELYLKKIQEQN</sequence>
<dbReference type="InterPro" id="IPR002549">
    <property type="entry name" value="AI-2E-like"/>
</dbReference>
<feature type="transmembrane region" description="Helical" evidence="8">
    <location>
        <begin position="62"/>
        <end position="79"/>
    </location>
</feature>
<keyword evidence="6 8" id="KW-1133">Transmembrane helix</keyword>
<evidence type="ECO:0000256" key="2">
    <source>
        <dbReference type="ARBA" id="ARBA00009773"/>
    </source>
</evidence>
<dbReference type="EMBL" id="JAFLCK010000014">
    <property type="protein sequence ID" value="MBN8660859.1"/>
    <property type="molecule type" value="Genomic_DNA"/>
</dbReference>
<evidence type="ECO:0000256" key="6">
    <source>
        <dbReference type="ARBA" id="ARBA00022989"/>
    </source>
</evidence>
<reference evidence="9" key="1">
    <citation type="submission" date="2021-02" db="EMBL/GenBank/DDBJ databases">
        <title>Genome-Resolved Metagenomics of a Microbial Community Performing Photosynthetic Biological Nutrient Removal.</title>
        <authorList>
            <person name="Mcdaniel E.A."/>
        </authorList>
    </citation>
    <scope>NUCLEOTIDE SEQUENCE</scope>
    <source>
        <strain evidence="9">UWPOB_OBS1</strain>
    </source>
</reference>
<evidence type="ECO:0000256" key="5">
    <source>
        <dbReference type="ARBA" id="ARBA00022692"/>
    </source>
</evidence>
<dbReference type="GO" id="GO:0055085">
    <property type="term" value="P:transmembrane transport"/>
    <property type="evidence" value="ECO:0007669"/>
    <property type="project" value="TreeGrafter"/>
</dbReference>